<dbReference type="InterPro" id="IPR036291">
    <property type="entry name" value="NAD(P)-bd_dom_sf"/>
</dbReference>
<keyword evidence="3" id="KW-1185">Reference proteome</keyword>
<accession>A0ABN2G5Z8</accession>
<evidence type="ECO:0000313" key="3">
    <source>
        <dbReference type="Proteomes" id="UP001500618"/>
    </source>
</evidence>
<gene>
    <name evidence="2" type="ORF">GCM10009765_14300</name>
</gene>
<feature type="domain" description="NAD-dependent epimerase/dehydratase" evidence="1">
    <location>
        <begin position="4"/>
        <end position="261"/>
    </location>
</feature>
<comment type="caution">
    <text evidence="2">The sequence shown here is derived from an EMBL/GenBank/DDBJ whole genome shotgun (WGS) entry which is preliminary data.</text>
</comment>
<dbReference type="Gene3D" id="3.40.50.720">
    <property type="entry name" value="NAD(P)-binding Rossmann-like Domain"/>
    <property type="match status" value="1"/>
</dbReference>
<dbReference type="PANTHER" id="PTHR43245">
    <property type="entry name" value="BIFUNCTIONAL POLYMYXIN RESISTANCE PROTEIN ARNA"/>
    <property type="match status" value="1"/>
</dbReference>
<dbReference type="Proteomes" id="UP001500618">
    <property type="component" value="Unassembled WGS sequence"/>
</dbReference>
<sequence>MEKVLVSGSAGFIGGYVVEELLSRGYSVVGIDNFSKYGKVAKSYDDHPRYQLVEGDATQVDLMTDLLADCDHFIAGAAMIGGISYFHTYAYDLLATNERIIAASCDAAIAAQRKGKLGKVTYLSSSMVFESTTDWPSYEGQEREVPPPLSSYGFQKLAVEYFARAAWDQYQLPYTIVRPFNCVGIGESRALGDERILSGNVELAMSHVVPDLVQKIVKGQDPLHVLGDGSQVRHYTYGGDLATGIVTAMSHPAARNEDFNLSTAESTTVRQLAEVMWHRIRGHEVPLRFVHDKPFAYDVQRRVPATEKAKRVLGFEATTSLEHMLDEVIPWIVQAVDTGTI</sequence>
<dbReference type="InterPro" id="IPR050177">
    <property type="entry name" value="Lipid_A_modif_metabolic_enz"/>
</dbReference>
<dbReference type="Pfam" id="PF01370">
    <property type="entry name" value="Epimerase"/>
    <property type="match status" value="1"/>
</dbReference>
<dbReference type="SUPFAM" id="SSF51735">
    <property type="entry name" value="NAD(P)-binding Rossmann-fold domains"/>
    <property type="match status" value="1"/>
</dbReference>
<proteinExistence type="predicted"/>
<name>A0ABN2G5Z8_9ACTN</name>
<evidence type="ECO:0000259" key="1">
    <source>
        <dbReference type="Pfam" id="PF01370"/>
    </source>
</evidence>
<dbReference type="EMBL" id="BAAANY010000005">
    <property type="protein sequence ID" value="GAA1665922.1"/>
    <property type="molecule type" value="Genomic_DNA"/>
</dbReference>
<organism evidence="2 3">
    <name type="scientific">Fodinicola feengrottensis</name>
    <dbReference type="NCBI Taxonomy" id="435914"/>
    <lineage>
        <taxon>Bacteria</taxon>
        <taxon>Bacillati</taxon>
        <taxon>Actinomycetota</taxon>
        <taxon>Actinomycetes</taxon>
        <taxon>Mycobacteriales</taxon>
        <taxon>Fodinicola</taxon>
    </lineage>
</organism>
<protein>
    <submittedName>
        <fullName evidence="2">NAD(P)-dependent oxidoreductase</fullName>
    </submittedName>
</protein>
<dbReference type="RefSeq" id="WP_344308249.1">
    <property type="nucleotide sequence ID" value="NZ_BAAANY010000005.1"/>
</dbReference>
<dbReference type="PANTHER" id="PTHR43245:SF13">
    <property type="entry name" value="UDP-D-APIOSE_UDP-D-XYLOSE SYNTHASE 2"/>
    <property type="match status" value="1"/>
</dbReference>
<evidence type="ECO:0000313" key="2">
    <source>
        <dbReference type="EMBL" id="GAA1665922.1"/>
    </source>
</evidence>
<reference evidence="2 3" key="1">
    <citation type="journal article" date="2019" name="Int. J. Syst. Evol. Microbiol.">
        <title>The Global Catalogue of Microorganisms (GCM) 10K type strain sequencing project: providing services to taxonomists for standard genome sequencing and annotation.</title>
        <authorList>
            <consortium name="The Broad Institute Genomics Platform"/>
            <consortium name="The Broad Institute Genome Sequencing Center for Infectious Disease"/>
            <person name="Wu L."/>
            <person name="Ma J."/>
        </authorList>
    </citation>
    <scope>NUCLEOTIDE SEQUENCE [LARGE SCALE GENOMIC DNA]</scope>
    <source>
        <strain evidence="2 3">JCM 14718</strain>
    </source>
</reference>
<dbReference type="InterPro" id="IPR001509">
    <property type="entry name" value="Epimerase_deHydtase"/>
</dbReference>